<evidence type="ECO:0000313" key="10">
    <source>
        <dbReference type="Proteomes" id="UP000664859"/>
    </source>
</evidence>
<feature type="compositionally biased region" description="Low complexity" evidence="7">
    <location>
        <begin position="1"/>
        <end position="11"/>
    </location>
</feature>
<evidence type="ECO:0000256" key="5">
    <source>
        <dbReference type="ARBA" id="ARBA00022989"/>
    </source>
</evidence>
<dbReference type="PANTHER" id="PTHR43867:SF2">
    <property type="entry name" value="CELLULOSE SYNTHASE CATALYTIC SUBUNIT A [UDP-FORMING]"/>
    <property type="match status" value="1"/>
</dbReference>
<accession>A0A836CP13</accession>
<dbReference type="Pfam" id="PF03552">
    <property type="entry name" value="Cellulose_synt"/>
    <property type="match status" value="2"/>
</dbReference>
<feature type="compositionally biased region" description="Polar residues" evidence="7">
    <location>
        <begin position="247"/>
        <end position="262"/>
    </location>
</feature>
<feature type="compositionally biased region" description="Polar residues" evidence="7">
    <location>
        <begin position="182"/>
        <end position="215"/>
    </location>
</feature>
<feature type="transmembrane region" description="Helical" evidence="8">
    <location>
        <begin position="377"/>
        <end position="406"/>
    </location>
</feature>
<evidence type="ECO:0000256" key="3">
    <source>
        <dbReference type="ARBA" id="ARBA00022679"/>
    </source>
</evidence>
<evidence type="ECO:0000256" key="6">
    <source>
        <dbReference type="ARBA" id="ARBA00023136"/>
    </source>
</evidence>
<name>A0A836CP13_9STRA</name>
<sequence length="1060" mass="116659">MQQPQQQRPPRISANRVSSNSGTPAGSLPSTPQALSSPAPPQQLPTSRNGSGSGSSRARAQPAGPSQALVAPTPSNRPVFSHRRIASFLQASGFRRSSAETPRAGGGQPAAQPQQQQVVSHKRDSSLWSPGVWQNILAAGIPHGGGGGNGNTAVSEESPGTRGALPPMQPPSHHHEEPKYINGQTASPAPMSESTPPLDRNQSYRGWGNHQQAPQPTGAYGANGRLIHHLEPSPRVQRAAVDYFNTVGPNMSQDTPEQTQPHLQGRPSPSRPPMGAPRATVPGDHGAININAKRLPSQTRITEFQKASGVKAYGVMDGGVSDVDPNFLTKMNKPDPQGMTPLPSAFVIRAIVVLNICVSCAYLWWRVTRTIFQIDDYFFGIPFLPVQGWAWAFYAVEICLTIAIWIGHTQRLFAVQRVRLTMDDIVREDDSVGYNSRVAILLPTNGEKLDVVMKALLGVVSLRGWDTSVEKCAAQRVVVLDEKRRKGVLNMAAAVYALATIVRHPNVLSILQAEGVHAITAKGFYEWWKTGGGYARKHLYNDHFLNQACRLLEYMEEEASTEAVAMSVFGLEELPAGVKGKQDVKRNSKKTTQASANSMLQAMNVGNVTIEPGYVQTFNTNVALPTLIYYTRRDAGTPKVSPKAGNMNSALFALDYPDMPPLIGSSTIVVVNDCRHQLQPEFLQRTVPYFFELDADGQRYRWAKVAFVQTPQRFTNNVQADDPLGNHAAVQYDVINHGKDGIGAVSSSGQGSLWRVAALKGVDADGNSYADVKERGLVGHRLGFRSEMLIEDTHTSIEMFRAGWSSRYVNEPGEHLSICTHQPNSIAWRIKQVLRWHQGAVQLLFFKGIGFTVWGGKFPTIFHRIYAFDQATYYLQAIPGYMLLLMPIIYGVCGQPPFNTTVGEFFLFFTPFIVTAMLPTVISGSWRGVDSHRLTRDEQVWLSTTYVQIYAFLSMCWQQIRCKGTADAWAVRAPTWPLFAVFAGEFGAIIGALVWVSQEGFERWAANLICVIVSASLAIHALWPMVSLQMGWQVPSLYYLKLLAWLLIGIFIVLIYYIST</sequence>
<dbReference type="InterPro" id="IPR029044">
    <property type="entry name" value="Nucleotide-diphossugar_trans"/>
</dbReference>
<evidence type="ECO:0000313" key="9">
    <source>
        <dbReference type="EMBL" id="KAG5192414.1"/>
    </source>
</evidence>
<protein>
    <submittedName>
        <fullName evidence="9">Uncharacterized protein</fullName>
    </submittedName>
</protein>
<dbReference type="InterPro" id="IPR050321">
    <property type="entry name" value="Glycosyltr_2/OpgH_subfam"/>
</dbReference>
<dbReference type="GO" id="GO:0016020">
    <property type="term" value="C:membrane"/>
    <property type="evidence" value="ECO:0007669"/>
    <property type="project" value="UniProtKB-SubCell"/>
</dbReference>
<dbReference type="AlphaFoldDB" id="A0A836CP13"/>
<dbReference type="GO" id="GO:0016757">
    <property type="term" value="F:glycosyltransferase activity"/>
    <property type="evidence" value="ECO:0007669"/>
    <property type="project" value="UniProtKB-KW"/>
</dbReference>
<organism evidence="9 10">
    <name type="scientific">Tribonema minus</name>
    <dbReference type="NCBI Taxonomy" id="303371"/>
    <lineage>
        <taxon>Eukaryota</taxon>
        <taxon>Sar</taxon>
        <taxon>Stramenopiles</taxon>
        <taxon>Ochrophyta</taxon>
        <taxon>PX clade</taxon>
        <taxon>Xanthophyceae</taxon>
        <taxon>Tribonematales</taxon>
        <taxon>Tribonemataceae</taxon>
        <taxon>Tribonema</taxon>
    </lineage>
</organism>
<feature type="transmembrane region" description="Helical" evidence="8">
    <location>
        <begin position="873"/>
        <end position="893"/>
    </location>
</feature>
<keyword evidence="2" id="KW-0328">Glycosyltransferase</keyword>
<evidence type="ECO:0000256" key="8">
    <source>
        <dbReference type="SAM" id="Phobius"/>
    </source>
</evidence>
<feature type="transmembrane region" description="Helical" evidence="8">
    <location>
        <begin position="978"/>
        <end position="998"/>
    </location>
</feature>
<comment type="subcellular location">
    <subcellularLocation>
        <location evidence="1">Endomembrane system</location>
        <topology evidence="1">Multi-pass membrane protein</topology>
    </subcellularLocation>
</comment>
<dbReference type="EMBL" id="JAFCMP010000006">
    <property type="protein sequence ID" value="KAG5192414.1"/>
    <property type="molecule type" value="Genomic_DNA"/>
</dbReference>
<feature type="region of interest" description="Disordered" evidence="7">
    <location>
        <begin position="142"/>
        <end position="224"/>
    </location>
</feature>
<feature type="transmembrane region" description="Helical" evidence="8">
    <location>
        <begin position="346"/>
        <end position="365"/>
    </location>
</feature>
<proteinExistence type="predicted"/>
<feature type="transmembrane region" description="Helical" evidence="8">
    <location>
        <begin position="905"/>
        <end position="927"/>
    </location>
</feature>
<evidence type="ECO:0000256" key="7">
    <source>
        <dbReference type="SAM" id="MobiDB-lite"/>
    </source>
</evidence>
<feature type="compositionally biased region" description="Low complexity" evidence="7">
    <location>
        <begin position="44"/>
        <end position="60"/>
    </location>
</feature>
<keyword evidence="4 8" id="KW-0812">Transmembrane</keyword>
<dbReference type="PANTHER" id="PTHR43867">
    <property type="entry name" value="CELLULOSE SYNTHASE CATALYTIC SUBUNIT A [UDP-FORMING]"/>
    <property type="match status" value="1"/>
</dbReference>
<feature type="region of interest" description="Disordered" evidence="7">
    <location>
        <begin position="1"/>
        <end position="126"/>
    </location>
</feature>
<comment type="caution">
    <text evidence="9">The sequence shown here is derived from an EMBL/GenBank/DDBJ whole genome shotgun (WGS) entry which is preliminary data.</text>
</comment>
<evidence type="ECO:0000256" key="4">
    <source>
        <dbReference type="ARBA" id="ARBA00022692"/>
    </source>
</evidence>
<dbReference type="Gene3D" id="3.90.550.10">
    <property type="entry name" value="Spore Coat Polysaccharide Biosynthesis Protein SpsA, Chain A"/>
    <property type="match status" value="1"/>
</dbReference>
<dbReference type="SUPFAM" id="SSF53448">
    <property type="entry name" value="Nucleotide-diphospho-sugar transferases"/>
    <property type="match status" value="1"/>
</dbReference>
<feature type="transmembrane region" description="Helical" evidence="8">
    <location>
        <begin position="1038"/>
        <end position="1058"/>
    </location>
</feature>
<gene>
    <name evidence="9" type="ORF">JKP88DRAFT_271166</name>
</gene>
<dbReference type="OrthoDB" id="72851at2759"/>
<keyword evidence="3" id="KW-0808">Transferase</keyword>
<keyword evidence="6 8" id="KW-0472">Membrane</keyword>
<feature type="compositionally biased region" description="Low complexity" evidence="7">
    <location>
        <begin position="27"/>
        <end position="37"/>
    </location>
</feature>
<dbReference type="InterPro" id="IPR005150">
    <property type="entry name" value="Cellulose_synth"/>
</dbReference>
<feature type="region of interest" description="Disordered" evidence="7">
    <location>
        <begin position="246"/>
        <end position="289"/>
    </location>
</feature>
<feature type="compositionally biased region" description="Polar residues" evidence="7">
    <location>
        <begin position="15"/>
        <end position="24"/>
    </location>
</feature>
<evidence type="ECO:0000256" key="2">
    <source>
        <dbReference type="ARBA" id="ARBA00022676"/>
    </source>
</evidence>
<keyword evidence="5 8" id="KW-1133">Transmembrane helix</keyword>
<evidence type="ECO:0000256" key="1">
    <source>
        <dbReference type="ARBA" id="ARBA00004127"/>
    </source>
</evidence>
<keyword evidence="10" id="KW-1185">Reference proteome</keyword>
<reference evidence="9" key="1">
    <citation type="submission" date="2021-02" db="EMBL/GenBank/DDBJ databases">
        <title>First Annotated Genome of the Yellow-green Alga Tribonema minus.</title>
        <authorList>
            <person name="Mahan K.M."/>
        </authorList>
    </citation>
    <scope>NUCLEOTIDE SEQUENCE</scope>
    <source>
        <strain evidence="9">UTEX B ZZ1240</strain>
    </source>
</reference>
<feature type="transmembrane region" description="Helical" evidence="8">
    <location>
        <begin position="1004"/>
        <end position="1026"/>
    </location>
</feature>
<dbReference type="Proteomes" id="UP000664859">
    <property type="component" value="Unassembled WGS sequence"/>
</dbReference>